<dbReference type="Gene3D" id="1.10.260.50">
    <property type="match status" value="1"/>
</dbReference>
<evidence type="ECO:0000256" key="3">
    <source>
        <dbReference type="ARBA" id="ARBA00022723"/>
    </source>
</evidence>
<evidence type="ECO:0000259" key="7">
    <source>
        <dbReference type="Pfam" id="PF00266"/>
    </source>
</evidence>
<keyword evidence="6" id="KW-0411">Iron-sulfur</keyword>
<dbReference type="Proteomes" id="UP000886741">
    <property type="component" value="Unassembled WGS sequence"/>
</dbReference>
<dbReference type="GO" id="GO:0031071">
    <property type="term" value="F:cysteine desulfurase activity"/>
    <property type="evidence" value="ECO:0007669"/>
    <property type="project" value="UniProtKB-ARBA"/>
</dbReference>
<comment type="caution">
    <text evidence="8">The sequence shown here is derived from an EMBL/GenBank/DDBJ whole genome shotgun (WGS) entry which is preliminary data.</text>
</comment>
<reference evidence="8" key="1">
    <citation type="submission" date="2020-10" db="EMBL/GenBank/DDBJ databases">
        <authorList>
            <person name="Gilroy R."/>
        </authorList>
    </citation>
    <scope>NUCLEOTIDE SEQUENCE</scope>
    <source>
        <strain evidence="8">ChiBcec16-1751</strain>
    </source>
</reference>
<sequence>MIYFDNSATTRPCEEAVAAVTELLRDCWGNPSSLHNLGMDAARRLSQARRQVAAALGAEPDRVFFTSGGTEADNWVFHGAAKRLGKRGRHIITTAVEHHAVLHPAKELEQQGFEVTYLQPDESGTVSVETLEAALRPDTILVSVMMVNNECGAVMPLQQMIRVTRRKSPNALFHTDAVQGFLKVPFKAKTLGADLISISGHKVHGPKGVGALYMKPGLPLPALIHGGGQERNFRSGTEGLPAICGFGAACAAGAASLKADIAHMEALRDHCREELSKLSGVVLFGAAAAPHIVGMSIPGHRSQELINRLQDREIYVSAGSACAKGHRSHVLEAMGLPADVIDGAIRISFSHENTLEDVDALVTAIREDFIEK</sequence>
<accession>A0A9D1F7T5</accession>
<dbReference type="FunFam" id="3.40.640.10:FF:000084">
    <property type="entry name" value="IscS-like cysteine desulfurase"/>
    <property type="match status" value="1"/>
</dbReference>
<evidence type="ECO:0000313" key="8">
    <source>
        <dbReference type="EMBL" id="HIS63950.1"/>
    </source>
</evidence>
<reference evidence="8" key="2">
    <citation type="journal article" date="2021" name="PeerJ">
        <title>Extensive microbial diversity within the chicken gut microbiome revealed by metagenomics and culture.</title>
        <authorList>
            <person name="Gilroy R."/>
            <person name="Ravi A."/>
            <person name="Getino M."/>
            <person name="Pursley I."/>
            <person name="Horton D.L."/>
            <person name="Alikhan N.F."/>
            <person name="Baker D."/>
            <person name="Gharbi K."/>
            <person name="Hall N."/>
            <person name="Watson M."/>
            <person name="Adriaenssens E.M."/>
            <person name="Foster-Nyarko E."/>
            <person name="Jarju S."/>
            <person name="Secka A."/>
            <person name="Antonio M."/>
            <person name="Oren A."/>
            <person name="Chaudhuri R.R."/>
            <person name="La Ragione R."/>
            <person name="Hildebrand F."/>
            <person name="Pallen M.J."/>
        </authorList>
    </citation>
    <scope>NUCLEOTIDE SEQUENCE</scope>
    <source>
        <strain evidence="8">ChiBcec16-1751</strain>
    </source>
</reference>
<evidence type="ECO:0000313" key="9">
    <source>
        <dbReference type="Proteomes" id="UP000886741"/>
    </source>
</evidence>
<comment type="cofactor">
    <cofactor evidence="1">
        <name>pyridoxal 5'-phosphate</name>
        <dbReference type="ChEBI" id="CHEBI:597326"/>
    </cofactor>
</comment>
<organism evidence="8 9">
    <name type="scientific">Candidatus Avoscillospira avistercoris</name>
    <dbReference type="NCBI Taxonomy" id="2840707"/>
    <lineage>
        <taxon>Bacteria</taxon>
        <taxon>Bacillati</taxon>
        <taxon>Bacillota</taxon>
        <taxon>Clostridia</taxon>
        <taxon>Eubacteriales</taxon>
        <taxon>Oscillospiraceae</taxon>
        <taxon>Oscillospiraceae incertae sedis</taxon>
        <taxon>Candidatus Avoscillospira</taxon>
    </lineage>
</organism>
<keyword evidence="4" id="KW-0663">Pyridoxal phosphate</keyword>
<evidence type="ECO:0000256" key="4">
    <source>
        <dbReference type="ARBA" id="ARBA00022898"/>
    </source>
</evidence>
<feature type="domain" description="Aminotransferase class V" evidence="7">
    <location>
        <begin position="2"/>
        <end position="361"/>
    </location>
</feature>
<keyword evidence="3" id="KW-0479">Metal-binding</keyword>
<dbReference type="Gene3D" id="3.90.1150.10">
    <property type="entry name" value="Aspartate Aminotransferase, domain 1"/>
    <property type="match status" value="1"/>
</dbReference>
<proteinExistence type="inferred from homology"/>
<dbReference type="GO" id="GO:0046872">
    <property type="term" value="F:metal ion binding"/>
    <property type="evidence" value="ECO:0007669"/>
    <property type="project" value="UniProtKB-KW"/>
</dbReference>
<dbReference type="PANTHER" id="PTHR11601">
    <property type="entry name" value="CYSTEINE DESULFURYLASE FAMILY MEMBER"/>
    <property type="match status" value="1"/>
</dbReference>
<evidence type="ECO:0000256" key="2">
    <source>
        <dbReference type="ARBA" id="ARBA00006490"/>
    </source>
</evidence>
<dbReference type="SUPFAM" id="SSF53383">
    <property type="entry name" value="PLP-dependent transferases"/>
    <property type="match status" value="1"/>
</dbReference>
<dbReference type="PANTHER" id="PTHR11601:SF50">
    <property type="entry name" value="CYSTEINE DESULFURASE ISCS 2-RELATED"/>
    <property type="match status" value="1"/>
</dbReference>
<dbReference type="Gene3D" id="3.40.640.10">
    <property type="entry name" value="Type I PLP-dependent aspartate aminotransferase-like (Major domain)"/>
    <property type="match status" value="1"/>
</dbReference>
<name>A0A9D1F7T5_9FIRM</name>
<dbReference type="InterPro" id="IPR015421">
    <property type="entry name" value="PyrdxlP-dep_Trfase_major"/>
</dbReference>
<dbReference type="AlphaFoldDB" id="A0A9D1F7T5"/>
<evidence type="ECO:0000256" key="6">
    <source>
        <dbReference type="ARBA" id="ARBA00023014"/>
    </source>
</evidence>
<dbReference type="InterPro" id="IPR016454">
    <property type="entry name" value="Cysteine_dSase"/>
</dbReference>
<dbReference type="InterPro" id="IPR000192">
    <property type="entry name" value="Aminotrans_V_dom"/>
</dbReference>
<dbReference type="PIRSF" id="PIRSF005572">
    <property type="entry name" value="NifS"/>
    <property type="match status" value="1"/>
</dbReference>
<evidence type="ECO:0000256" key="5">
    <source>
        <dbReference type="ARBA" id="ARBA00023004"/>
    </source>
</evidence>
<dbReference type="GO" id="GO:0051536">
    <property type="term" value="F:iron-sulfur cluster binding"/>
    <property type="evidence" value="ECO:0007669"/>
    <property type="project" value="UniProtKB-KW"/>
</dbReference>
<protein>
    <submittedName>
        <fullName evidence="8">Cysteine desulfurase</fullName>
    </submittedName>
</protein>
<dbReference type="Pfam" id="PF00266">
    <property type="entry name" value="Aminotran_5"/>
    <property type="match status" value="1"/>
</dbReference>
<keyword evidence="5" id="KW-0408">Iron</keyword>
<evidence type="ECO:0000256" key="1">
    <source>
        <dbReference type="ARBA" id="ARBA00001933"/>
    </source>
</evidence>
<dbReference type="InterPro" id="IPR015424">
    <property type="entry name" value="PyrdxlP-dep_Trfase"/>
</dbReference>
<dbReference type="EMBL" id="DVJJ01000020">
    <property type="protein sequence ID" value="HIS63950.1"/>
    <property type="molecule type" value="Genomic_DNA"/>
</dbReference>
<comment type="similarity">
    <text evidence="2">Belongs to the class-V pyridoxal-phosphate-dependent aminotransferase family. NifS/IscS subfamily.</text>
</comment>
<gene>
    <name evidence="8" type="ORF">IAA83_01090</name>
</gene>
<dbReference type="InterPro" id="IPR015422">
    <property type="entry name" value="PyrdxlP-dep_Trfase_small"/>
</dbReference>